<dbReference type="PANTHER" id="PTHR19134:SF449">
    <property type="entry name" value="TYROSINE-PROTEIN PHOSPHATASE 1"/>
    <property type="match status" value="1"/>
</dbReference>
<sequence>AGVGRTGTYIALSNLMEEMKHNDTVDIFQAVYNMRQNRENMVQTLDQYEFIYRTILTHHSNPADASMTRLNFDIPDVVPCTVNPARLSDEEDYYKEDVSANKNSANGDEISLEEYPISEYEPVWYDPPQVHNKNPHCESHSNDENSSKYKDEVPVV</sequence>
<dbReference type="InterPro" id="IPR000242">
    <property type="entry name" value="PTP_cat"/>
</dbReference>
<dbReference type="InterPro" id="IPR050348">
    <property type="entry name" value="Protein-Tyr_Phosphatase"/>
</dbReference>
<dbReference type="Gene3D" id="3.90.190.10">
    <property type="entry name" value="Protein tyrosine phosphatase superfamily"/>
    <property type="match status" value="1"/>
</dbReference>
<organism evidence="4 5">
    <name type="scientific">Halocaridina rubra</name>
    <name type="common">Hawaiian red shrimp</name>
    <dbReference type="NCBI Taxonomy" id="373956"/>
    <lineage>
        <taxon>Eukaryota</taxon>
        <taxon>Metazoa</taxon>
        <taxon>Ecdysozoa</taxon>
        <taxon>Arthropoda</taxon>
        <taxon>Crustacea</taxon>
        <taxon>Multicrustacea</taxon>
        <taxon>Malacostraca</taxon>
        <taxon>Eumalacostraca</taxon>
        <taxon>Eucarida</taxon>
        <taxon>Decapoda</taxon>
        <taxon>Pleocyemata</taxon>
        <taxon>Caridea</taxon>
        <taxon>Atyoidea</taxon>
        <taxon>Atyidae</taxon>
        <taxon>Halocaridina</taxon>
    </lineage>
</organism>
<evidence type="ECO:0000313" key="4">
    <source>
        <dbReference type="EMBL" id="KAK7065317.1"/>
    </source>
</evidence>
<feature type="compositionally biased region" description="Basic and acidic residues" evidence="1">
    <location>
        <begin position="135"/>
        <end position="156"/>
    </location>
</feature>
<evidence type="ECO:0000256" key="1">
    <source>
        <dbReference type="SAM" id="MobiDB-lite"/>
    </source>
</evidence>
<dbReference type="AlphaFoldDB" id="A0AAN9A0I9"/>
<dbReference type="GO" id="GO:0048666">
    <property type="term" value="P:neuron development"/>
    <property type="evidence" value="ECO:0007669"/>
    <property type="project" value="UniProtKB-ARBA"/>
</dbReference>
<feature type="non-terminal residue" evidence="4">
    <location>
        <position position="1"/>
    </location>
</feature>
<feature type="region of interest" description="Disordered" evidence="1">
    <location>
        <begin position="123"/>
        <end position="156"/>
    </location>
</feature>
<reference evidence="4 5" key="1">
    <citation type="submission" date="2023-11" db="EMBL/GenBank/DDBJ databases">
        <title>Halocaridina rubra genome assembly.</title>
        <authorList>
            <person name="Smith C."/>
        </authorList>
    </citation>
    <scope>NUCLEOTIDE SEQUENCE [LARGE SCALE GENOMIC DNA]</scope>
    <source>
        <strain evidence="4">EP-1</strain>
        <tissue evidence="4">Whole</tissue>
    </source>
</reference>
<dbReference type="InterPro" id="IPR000387">
    <property type="entry name" value="Tyr_Pase_dom"/>
</dbReference>
<dbReference type="InterPro" id="IPR029021">
    <property type="entry name" value="Prot-tyrosine_phosphatase-like"/>
</dbReference>
<accession>A0AAN9A0I9</accession>
<dbReference type="PRINTS" id="PR00700">
    <property type="entry name" value="PRTYPHPHTASE"/>
</dbReference>
<dbReference type="Pfam" id="PF00102">
    <property type="entry name" value="Y_phosphatase"/>
    <property type="match status" value="1"/>
</dbReference>
<evidence type="ECO:0008006" key="6">
    <source>
        <dbReference type="Google" id="ProtNLM"/>
    </source>
</evidence>
<comment type="caution">
    <text evidence="4">The sequence shown here is derived from an EMBL/GenBank/DDBJ whole genome shotgun (WGS) entry which is preliminary data.</text>
</comment>
<dbReference type="PANTHER" id="PTHR19134">
    <property type="entry name" value="RECEPTOR-TYPE TYROSINE-PROTEIN PHOSPHATASE"/>
    <property type="match status" value="1"/>
</dbReference>
<evidence type="ECO:0000313" key="5">
    <source>
        <dbReference type="Proteomes" id="UP001381693"/>
    </source>
</evidence>
<dbReference type="GO" id="GO:0004725">
    <property type="term" value="F:protein tyrosine phosphatase activity"/>
    <property type="evidence" value="ECO:0007669"/>
    <property type="project" value="InterPro"/>
</dbReference>
<protein>
    <recommendedName>
        <fullName evidence="6">Protein-tyrosine-phosphatase</fullName>
    </recommendedName>
</protein>
<evidence type="ECO:0000259" key="3">
    <source>
        <dbReference type="PROSITE" id="PS50056"/>
    </source>
</evidence>
<proteinExistence type="predicted"/>
<dbReference type="PROSITE" id="PS50056">
    <property type="entry name" value="TYR_PHOSPHATASE_2"/>
    <property type="match status" value="1"/>
</dbReference>
<dbReference type="PROSITE" id="PS50055">
    <property type="entry name" value="TYR_PHOSPHATASE_PTP"/>
    <property type="match status" value="1"/>
</dbReference>
<dbReference type="SUPFAM" id="SSF52799">
    <property type="entry name" value="(Phosphotyrosine protein) phosphatases II"/>
    <property type="match status" value="1"/>
</dbReference>
<name>A0AAN9A0I9_HALRR</name>
<gene>
    <name evidence="4" type="ORF">SK128_005379</name>
</gene>
<evidence type="ECO:0000259" key="2">
    <source>
        <dbReference type="PROSITE" id="PS50055"/>
    </source>
</evidence>
<dbReference type="EMBL" id="JAXCGZ010020814">
    <property type="protein sequence ID" value="KAK7065317.1"/>
    <property type="molecule type" value="Genomic_DNA"/>
</dbReference>
<keyword evidence="5" id="KW-1185">Reference proteome</keyword>
<feature type="domain" description="Tyrosine specific protein phosphatases" evidence="3">
    <location>
        <begin position="1"/>
        <end position="49"/>
    </location>
</feature>
<feature type="domain" description="Tyrosine-protein phosphatase" evidence="2">
    <location>
        <begin position="1"/>
        <end position="58"/>
    </location>
</feature>
<dbReference type="Proteomes" id="UP001381693">
    <property type="component" value="Unassembled WGS sequence"/>
</dbReference>